<dbReference type="PANTHER" id="PTHR12302">
    <property type="entry name" value="EBNA2 BINDING PROTEIN P100"/>
    <property type="match status" value="1"/>
</dbReference>
<dbReference type="AlphaFoldDB" id="A0A7J0DP52"/>
<organism evidence="2 3">
    <name type="scientific">Actinidia rufa</name>
    <dbReference type="NCBI Taxonomy" id="165716"/>
    <lineage>
        <taxon>Eukaryota</taxon>
        <taxon>Viridiplantae</taxon>
        <taxon>Streptophyta</taxon>
        <taxon>Embryophyta</taxon>
        <taxon>Tracheophyta</taxon>
        <taxon>Spermatophyta</taxon>
        <taxon>Magnoliopsida</taxon>
        <taxon>eudicotyledons</taxon>
        <taxon>Gunneridae</taxon>
        <taxon>Pentapetalae</taxon>
        <taxon>asterids</taxon>
        <taxon>Ericales</taxon>
        <taxon>Actinidiaceae</taxon>
        <taxon>Actinidia</taxon>
    </lineage>
</organism>
<evidence type="ECO:0000259" key="1">
    <source>
        <dbReference type="PROSITE" id="PS50830"/>
    </source>
</evidence>
<dbReference type="EMBL" id="BJWL01000333">
    <property type="protein sequence ID" value="GFS39452.1"/>
    <property type="molecule type" value="Genomic_DNA"/>
</dbReference>
<protein>
    <submittedName>
        <fullName evidence="2">TUDOR-SN protein 1</fullName>
    </submittedName>
</protein>
<dbReference type="GO" id="GO:0004519">
    <property type="term" value="F:endonuclease activity"/>
    <property type="evidence" value="ECO:0007669"/>
    <property type="project" value="UniProtKB-KW"/>
</dbReference>
<dbReference type="InterPro" id="IPR016071">
    <property type="entry name" value="Staphylococal_nuclease_OB-fold"/>
</dbReference>
<dbReference type="PANTHER" id="PTHR12302:SF2">
    <property type="entry name" value="STAPHYLOCOCCAL NUCLEASE DOMAIN-CONTAINING PROTEIN 1"/>
    <property type="match status" value="1"/>
</dbReference>
<dbReference type="GO" id="GO:0016787">
    <property type="term" value="F:hydrolase activity"/>
    <property type="evidence" value="ECO:0007669"/>
    <property type="project" value="UniProtKB-KW"/>
</dbReference>
<accession>A0A7J0DP52</accession>
<gene>
    <name evidence="2" type="ORF">Acr_00g0063110</name>
</gene>
<dbReference type="Pfam" id="PF00565">
    <property type="entry name" value="SNase"/>
    <property type="match status" value="1"/>
</dbReference>
<dbReference type="InterPro" id="IPR035437">
    <property type="entry name" value="SNase_OB-fold_sf"/>
</dbReference>
<dbReference type="Gene3D" id="2.40.50.90">
    <property type="match status" value="2"/>
</dbReference>
<dbReference type="SUPFAM" id="SSF50199">
    <property type="entry name" value="Staphylococcal nuclease"/>
    <property type="match status" value="2"/>
</dbReference>
<sequence length="748" mass="82104">MLRQLSQRRERTSRKGVLSLQLQQLSVCPSICCRNPGTELEPQLYFLAKAHAPLTSAQGLAASAGSTTEVAPDPFGREAKHFTEIRVLNRDVRIVLEGVDKFSNLIGSVYYPDCESAKDVALELIENGLAKYVEWSASLMEDEAKQQLKSAGLQAKKTRLRFWTNYVPPATNSKAIHDQNFTGKVGMMDGPSAVAGLAYSRVMDLGSVFLASPVKAEGDDASTPAPPTGGSQPTGVNITELLIARGFGTKGIHSSNDSPAMHIADMTMKRLPAVVEYVLSAHQFKLFVPKETCSIAFSFSGVRCPGCDEPFSAEAIALMGRKIMQRDVEIEVETVDGTGTFLESMCESKTNMAIWENFVEGEEISTGPATDRWGVLLDSGKWSWVIDFKGIATEVKSAGLFPAYQIKGCGVNRECSKCHYCTNNSDVVSHEWPGFPADVKFDPSDIELLEHLAAKCRVGNSKPHISWQRGKIRAVMKLFHTVLAEFALVMCPAEPFVLFGVGVIGNPMGFARTVSHDIKDFLSVPARSVFQSLAGLITGMAQGTTSLLSNTVFAISDAATQFSRAAHKGIVAFTFDDQVVAGVEKQQKGEPSHNKGVVNEFLEFTCLRFFSFEDVGFSNYRHDYVTEMGCVAIDIFCLAVCIDRNHGRRNDCKTLLGKLNWNFTAMTKTVTWNVLPHGFAVPCSDDARSLFNTSVNLSYGIEPDCDKIHEDKMAEIEFIRWPLSIVVQNLKPFICPHTQPPSTLYCLS</sequence>
<evidence type="ECO:0000313" key="2">
    <source>
        <dbReference type="EMBL" id="GFS39452.1"/>
    </source>
</evidence>
<evidence type="ECO:0000313" key="3">
    <source>
        <dbReference type="Proteomes" id="UP000585474"/>
    </source>
</evidence>
<dbReference type="PROSITE" id="PS50830">
    <property type="entry name" value="TNASE_3"/>
    <property type="match status" value="1"/>
</dbReference>
<reference evidence="3" key="1">
    <citation type="submission" date="2019-07" db="EMBL/GenBank/DDBJ databases">
        <title>De Novo Assembly of kiwifruit Actinidia rufa.</title>
        <authorList>
            <person name="Sugita-Konishi S."/>
            <person name="Sato K."/>
            <person name="Mori E."/>
            <person name="Abe Y."/>
            <person name="Kisaki G."/>
            <person name="Hamano K."/>
            <person name="Suezawa K."/>
            <person name="Otani M."/>
            <person name="Fukuda T."/>
            <person name="Manabe T."/>
            <person name="Gomi K."/>
            <person name="Tabuchi M."/>
            <person name="Akimitsu K."/>
            <person name="Kataoka I."/>
        </authorList>
    </citation>
    <scope>NUCLEOTIDE SEQUENCE [LARGE SCALE GENOMIC DNA]</scope>
    <source>
        <strain evidence="3">cv. Fuchu</strain>
    </source>
</reference>
<dbReference type="OrthoDB" id="10023235at2759"/>
<dbReference type="Proteomes" id="UP000585474">
    <property type="component" value="Unassembled WGS sequence"/>
</dbReference>
<keyword evidence="3" id="KW-1185">Reference proteome</keyword>
<name>A0A7J0DP52_9ERIC</name>
<dbReference type="SMART" id="SM00318">
    <property type="entry name" value="SNc"/>
    <property type="match status" value="1"/>
</dbReference>
<proteinExistence type="predicted"/>
<feature type="domain" description="TNase-like" evidence="1">
    <location>
        <begin position="47"/>
        <end position="165"/>
    </location>
</feature>
<comment type="caution">
    <text evidence="2">The sequence shown here is derived from an EMBL/GenBank/DDBJ whole genome shotgun (WGS) entry which is preliminary data.</text>
</comment>